<evidence type="ECO:0000313" key="1">
    <source>
        <dbReference type="EMBL" id="HJC44771.1"/>
    </source>
</evidence>
<dbReference type="Proteomes" id="UP000823906">
    <property type="component" value="Unassembled WGS sequence"/>
</dbReference>
<reference evidence="1" key="1">
    <citation type="journal article" date="2021" name="PeerJ">
        <title>Extensive microbial diversity within the chicken gut microbiome revealed by metagenomics and culture.</title>
        <authorList>
            <person name="Gilroy R."/>
            <person name="Ravi A."/>
            <person name="Getino M."/>
            <person name="Pursley I."/>
            <person name="Horton D.L."/>
            <person name="Alikhan N.F."/>
            <person name="Baker D."/>
            <person name="Gharbi K."/>
            <person name="Hall N."/>
            <person name="Watson M."/>
            <person name="Adriaenssens E.M."/>
            <person name="Foster-Nyarko E."/>
            <person name="Jarju S."/>
            <person name="Secka A."/>
            <person name="Antonio M."/>
            <person name="Oren A."/>
            <person name="Chaudhuri R.R."/>
            <person name="La Ragione R."/>
            <person name="Hildebrand F."/>
            <person name="Pallen M.J."/>
        </authorList>
    </citation>
    <scope>NUCLEOTIDE SEQUENCE</scope>
    <source>
        <strain evidence="1">ChiSjej5B23-2810</strain>
    </source>
</reference>
<gene>
    <name evidence="1" type="ORF">H9703_01310</name>
</gene>
<dbReference type="InterPro" id="IPR029058">
    <property type="entry name" value="AB_hydrolase_fold"/>
</dbReference>
<dbReference type="EMBL" id="DWWN01000009">
    <property type="protein sequence ID" value="HJC44771.1"/>
    <property type="molecule type" value="Genomic_DNA"/>
</dbReference>
<name>A0A9D2P7F4_9FIRM</name>
<protein>
    <submittedName>
        <fullName evidence="1">Prolyl oligopeptidase family serine peptidase</fullName>
    </submittedName>
</protein>
<accession>A0A9D2P7F4</accession>
<dbReference type="AlphaFoldDB" id="A0A9D2P7F4"/>
<dbReference type="SUPFAM" id="SSF53474">
    <property type="entry name" value="alpha/beta-Hydrolases"/>
    <property type="match status" value="1"/>
</dbReference>
<proteinExistence type="predicted"/>
<dbReference type="Gene3D" id="3.40.50.1820">
    <property type="entry name" value="alpha/beta hydrolase"/>
    <property type="match status" value="1"/>
</dbReference>
<evidence type="ECO:0000313" key="2">
    <source>
        <dbReference type="Proteomes" id="UP000823906"/>
    </source>
</evidence>
<sequence length="80" mass="9190">MTTGTKRIVILGVPTLCAYGVYDKVCPFGTVRHLRGALEEYNVPHDYIEFPHSGHGLQNDNDMGRLYNKKIEEYLETYLQ</sequence>
<comment type="caution">
    <text evidence="1">The sequence shown here is derived from an EMBL/GenBank/DDBJ whole genome shotgun (WGS) entry which is preliminary data.</text>
</comment>
<reference evidence="1" key="2">
    <citation type="submission" date="2021-04" db="EMBL/GenBank/DDBJ databases">
        <authorList>
            <person name="Gilroy R."/>
        </authorList>
    </citation>
    <scope>NUCLEOTIDE SEQUENCE</scope>
    <source>
        <strain evidence="1">ChiSjej5B23-2810</strain>
    </source>
</reference>
<organism evidence="1 2">
    <name type="scientific">Candidatus Faecalibacterium faecigallinarum</name>
    <dbReference type="NCBI Taxonomy" id="2838577"/>
    <lineage>
        <taxon>Bacteria</taxon>
        <taxon>Bacillati</taxon>
        <taxon>Bacillota</taxon>
        <taxon>Clostridia</taxon>
        <taxon>Eubacteriales</taxon>
        <taxon>Oscillospiraceae</taxon>
        <taxon>Faecalibacterium</taxon>
    </lineage>
</organism>